<reference evidence="2" key="1">
    <citation type="journal article" date="2019" name="Int. J. Syst. Evol. Microbiol.">
        <title>The Global Catalogue of Microorganisms (GCM) 10K type strain sequencing project: providing services to taxonomists for standard genome sequencing and annotation.</title>
        <authorList>
            <consortium name="The Broad Institute Genomics Platform"/>
            <consortium name="The Broad Institute Genome Sequencing Center for Infectious Disease"/>
            <person name="Wu L."/>
            <person name="Ma J."/>
        </authorList>
    </citation>
    <scope>NUCLEOTIDE SEQUENCE [LARGE SCALE GENOMIC DNA]</scope>
    <source>
        <strain evidence="2">CCUG 56108</strain>
    </source>
</reference>
<sequence>MTTLAAPHHYRRAFSTPAVRLAKQDDTSAARIGNNVFFAKRGRNG</sequence>
<keyword evidence="2" id="KW-1185">Reference proteome</keyword>
<proteinExistence type="predicted"/>
<dbReference type="EMBL" id="JBHTND010000009">
    <property type="protein sequence ID" value="MFD1301718.1"/>
    <property type="molecule type" value="Genomic_DNA"/>
</dbReference>
<comment type="caution">
    <text evidence="1">The sequence shown here is derived from an EMBL/GenBank/DDBJ whole genome shotgun (WGS) entry which is preliminary data.</text>
</comment>
<evidence type="ECO:0000313" key="2">
    <source>
        <dbReference type="Proteomes" id="UP001597176"/>
    </source>
</evidence>
<organism evidence="1 2">
    <name type="scientific">Methylobacterium marchantiae</name>
    <dbReference type="NCBI Taxonomy" id="600331"/>
    <lineage>
        <taxon>Bacteria</taxon>
        <taxon>Pseudomonadati</taxon>
        <taxon>Pseudomonadota</taxon>
        <taxon>Alphaproteobacteria</taxon>
        <taxon>Hyphomicrobiales</taxon>
        <taxon>Methylobacteriaceae</taxon>
        <taxon>Methylobacterium</taxon>
    </lineage>
</organism>
<accession>A0ABW3WWL0</accession>
<gene>
    <name evidence="1" type="ORF">ACFQ4G_08990</name>
</gene>
<name>A0ABW3WWL0_9HYPH</name>
<dbReference type="Proteomes" id="UP001597176">
    <property type="component" value="Unassembled WGS sequence"/>
</dbReference>
<evidence type="ECO:0000313" key="1">
    <source>
        <dbReference type="EMBL" id="MFD1301718.1"/>
    </source>
</evidence>
<protein>
    <submittedName>
        <fullName evidence="1">Uncharacterized protein</fullName>
    </submittedName>
</protein>